<dbReference type="EMBL" id="CADCVN010001597">
    <property type="protein sequence ID" value="CAA9538165.1"/>
    <property type="molecule type" value="Genomic_DNA"/>
</dbReference>
<organism evidence="1">
    <name type="scientific">uncultured Segetibacter sp</name>
    <dbReference type="NCBI Taxonomy" id="481133"/>
    <lineage>
        <taxon>Bacteria</taxon>
        <taxon>Pseudomonadati</taxon>
        <taxon>Bacteroidota</taxon>
        <taxon>Chitinophagia</taxon>
        <taxon>Chitinophagales</taxon>
        <taxon>Chitinophagaceae</taxon>
        <taxon>Segetibacter</taxon>
        <taxon>environmental samples</taxon>
    </lineage>
</organism>
<name>A0A6J4U414_9BACT</name>
<accession>A0A6J4U414</accession>
<dbReference type="AlphaFoldDB" id="A0A6J4U414"/>
<gene>
    <name evidence="1" type="ORF">AVDCRST_MAG96-4081</name>
</gene>
<proteinExistence type="predicted"/>
<protein>
    <submittedName>
        <fullName evidence="1">Uncharacterized protein</fullName>
    </submittedName>
</protein>
<sequence>MWKQTINNGPVETNHRNASKVIVIITRKGGLTMLLSNIIFPVHLQQKYSIPEVESNLYKLCLKSLLLNFRSKINFNFFIKNY</sequence>
<reference evidence="1" key="1">
    <citation type="submission" date="2020-02" db="EMBL/GenBank/DDBJ databases">
        <authorList>
            <person name="Meier V. D."/>
        </authorList>
    </citation>
    <scope>NUCLEOTIDE SEQUENCE</scope>
    <source>
        <strain evidence="1">AVDCRST_MAG96</strain>
    </source>
</reference>
<evidence type="ECO:0000313" key="1">
    <source>
        <dbReference type="EMBL" id="CAA9538165.1"/>
    </source>
</evidence>